<sequence>MENEKATGMKRLWELATVEKGLVYISCVLSVLSTLASFIPFAAVYFIIKELFDASGNVAGIDGIKMINYGWLAFIGVFMTVFLNFAGLCCSHIAAFKTLYKLRLQFITHLAKLPLGFHSTNSVGRMRKIIDENIEKLEVFIAHQLPDMAGSFSAPVILLIFLFLFDFRLGLASLIPVVLAYYVQTRSFGKTKANKFMKLYQDALEEMNSASVEYIRGIYIIKAFNQTVFSFKKFRETIKIYTKFCLEYTNNFRQIMTLFFVLINNVYLFLIPAGLLIFSKTNEKRSFAMTFIFYLILSGSFSSLFMKLMYVSSMSSEIVDGIERMDKITDIRPLPEAASPKSINGYDIAFENVSFSYNDSKENEALSSVSFKAKQGEITALVGASGSGKSTIGHLTARFFDVSEGRITIDNVDIRDIASEELMKNISFVFQDIFLFKQSISENILMGNKTAGMDEVIKAAKAAQCHDFIMELPMKYDTVIGTKSIHLSGGERQRIALARAVLKDAPVIILDEATAFSDPENEMKIQNALGELIKNKTALIIAHRLSTIQNADNIIVMDKGKITEEGKHGELMEKEGKYYKMWENYTKALSWHLVEEGDQ</sequence>
<dbReference type="PANTHER" id="PTHR24221">
    <property type="entry name" value="ATP-BINDING CASSETTE SUB-FAMILY B"/>
    <property type="match status" value="1"/>
</dbReference>
<keyword evidence="3 8" id="KW-0812">Transmembrane</keyword>
<accession>D1APS5</accession>
<evidence type="ECO:0000256" key="4">
    <source>
        <dbReference type="ARBA" id="ARBA00022741"/>
    </source>
</evidence>
<dbReference type="Pfam" id="PF00664">
    <property type="entry name" value="ABC_membrane"/>
    <property type="match status" value="1"/>
</dbReference>
<comment type="subcellular location">
    <subcellularLocation>
        <location evidence="1">Cell membrane</location>
        <topology evidence="1">Multi-pass membrane protein</topology>
    </subcellularLocation>
</comment>
<protein>
    <submittedName>
        <fullName evidence="11">ABC transporter related protein</fullName>
    </submittedName>
</protein>
<dbReference type="InterPro" id="IPR017871">
    <property type="entry name" value="ABC_transporter-like_CS"/>
</dbReference>
<dbReference type="Proteomes" id="UP000000845">
    <property type="component" value="Chromosome"/>
</dbReference>
<dbReference type="EMBL" id="CP001739">
    <property type="protein sequence ID" value="ACZ10109.1"/>
    <property type="molecule type" value="Genomic_DNA"/>
</dbReference>
<keyword evidence="2" id="KW-0813">Transport</keyword>
<dbReference type="InterPro" id="IPR003593">
    <property type="entry name" value="AAA+_ATPase"/>
</dbReference>
<evidence type="ECO:0000256" key="7">
    <source>
        <dbReference type="ARBA" id="ARBA00023136"/>
    </source>
</evidence>
<evidence type="ECO:0000313" key="12">
    <source>
        <dbReference type="Proteomes" id="UP000000845"/>
    </source>
</evidence>
<keyword evidence="12" id="KW-1185">Reference proteome</keyword>
<dbReference type="RefSeq" id="WP_012862691.1">
    <property type="nucleotide sequence ID" value="NC_013517.1"/>
</dbReference>
<dbReference type="GO" id="GO:0005886">
    <property type="term" value="C:plasma membrane"/>
    <property type="evidence" value="ECO:0007669"/>
    <property type="project" value="UniProtKB-SubCell"/>
</dbReference>
<evidence type="ECO:0000256" key="3">
    <source>
        <dbReference type="ARBA" id="ARBA00022692"/>
    </source>
</evidence>
<dbReference type="Gene3D" id="1.20.1560.10">
    <property type="entry name" value="ABC transporter type 1, transmembrane domain"/>
    <property type="match status" value="1"/>
</dbReference>
<evidence type="ECO:0000256" key="1">
    <source>
        <dbReference type="ARBA" id="ARBA00004651"/>
    </source>
</evidence>
<dbReference type="GO" id="GO:0140359">
    <property type="term" value="F:ABC-type transporter activity"/>
    <property type="evidence" value="ECO:0007669"/>
    <property type="project" value="InterPro"/>
</dbReference>
<dbReference type="InterPro" id="IPR039421">
    <property type="entry name" value="Type_1_exporter"/>
</dbReference>
<dbReference type="PROSITE" id="PS50893">
    <property type="entry name" value="ABC_TRANSPORTER_2"/>
    <property type="match status" value="1"/>
</dbReference>
<reference evidence="11 12" key="2">
    <citation type="journal article" date="2010" name="Stand. Genomic Sci.">
        <title>Complete genome sequence of Sebaldella termitidis type strain (NCTC 11300).</title>
        <authorList>
            <person name="Harmon-Smith M."/>
            <person name="Celia L."/>
            <person name="Chertkov O."/>
            <person name="Lapidus A."/>
            <person name="Copeland A."/>
            <person name="Glavina Del Rio T."/>
            <person name="Nolan M."/>
            <person name="Lucas S."/>
            <person name="Tice H."/>
            <person name="Cheng J.F."/>
            <person name="Han C."/>
            <person name="Detter J.C."/>
            <person name="Bruce D."/>
            <person name="Goodwin L."/>
            <person name="Pitluck S."/>
            <person name="Pati A."/>
            <person name="Liolios K."/>
            <person name="Ivanova N."/>
            <person name="Mavromatis K."/>
            <person name="Mikhailova N."/>
            <person name="Chen A."/>
            <person name="Palaniappan K."/>
            <person name="Land M."/>
            <person name="Hauser L."/>
            <person name="Chang Y.J."/>
            <person name="Jeffries C.D."/>
            <person name="Brettin T."/>
            <person name="Goker M."/>
            <person name="Beck B."/>
            <person name="Bristow J."/>
            <person name="Eisen J.A."/>
            <person name="Markowitz V."/>
            <person name="Hugenholtz P."/>
            <person name="Kyrpides N.C."/>
            <person name="Klenk H.P."/>
            <person name="Chen F."/>
        </authorList>
    </citation>
    <scope>NUCLEOTIDE SEQUENCE [LARGE SCALE GENOMIC DNA]</scope>
    <source>
        <strain evidence="12">ATCC 33386 / NCTC 11300</strain>
    </source>
</reference>
<keyword evidence="5" id="KW-0067">ATP-binding</keyword>
<reference evidence="12" key="1">
    <citation type="submission" date="2009-09" db="EMBL/GenBank/DDBJ databases">
        <title>The complete chromosome of Sebaldella termitidis ATCC 33386.</title>
        <authorList>
            <consortium name="US DOE Joint Genome Institute (JGI-PGF)"/>
            <person name="Lucas S."/>
            <person name="Copeland A."/>
            <person name="Lapidus A."/>
            <person name="Glavina del Rio T."/>
            <person name="Dalin E."/>
            <person name="Tice H."/>
            <person name="Bruce D."/>
            <person name="Goodwin L."/>
            <person name="Pitluck S."/>
            <person name="Kyrpides N."/>
            <person name="Mavromatis K."/>
            <person name="Ivanova N."/>
            <person name="Mikhailova N."/>
            <person name="Sims D."/>
            <person name="Meincke L."/>
            <person name="Brettin T."/>
            <person name="Detter J.C."/>
            <person name="Han C."/>
            <person name="Larimer F."/>
            <person name="Land M."/>
            <person name="Hauser L."/>
            <person name="Markowitz V."/>
            <person name="Cheng J.F."/>
            <person name="Hugenholtz P."/>
            <person name="Woyke T."/>
            <person name="Wu D."/>
            <person name="Eisen J.A."/>
        </authorList>
    </citation>
    <scope>NUCLEOTIDE SEQUENCE [LARGE SCALE GENOMIC DNA]</scope>
    <source>
        <strain evidence="12">ATCC 33386 / NCTC 11300</strain>
    </source>
</reference>
<feature type="transmembrane region" description="Helical" evidence="8">
    <location>
        <begin position="291"/>
        <end position="310"/>
    </location>
</feature>
<dbReference type="GO" id="GO:0034040">
    <property type="term" value="F:ATPase-coupled lipid transmembrane transporter activity"/>
    <property type="evidence" value="ECO:0007669"/>
    <property type="project" value="TreeGrafter"/>
</dbReference>
<dbReference type="Gene3D" id="3.40.50.300">
    <property type="entry name" value="P-loop containing nucleotide triphosphate hydrolases"/>
    <property type="match status" value="1"/>
</dbReference>
<dbReference type="InterPro" id="IPR003439">
    <property type="entry name" value="ABC_transporter-like_ATP-bd"/>
</dbReference>
<feature type="transmembrane region" description="Helical" evidence="8">
    <location>
        <begin position="156"/>
        <end position="183"/>
    </location>
</feature>
<dbReference type="STRING" id="526218.Sterm_3268"/>
<dbReference type="GO" id="GO:0005524">
    <property type="term" value="F:ATP binding"/>
    <property type="evidence" value="ECO:0007669"/>
    <property type="project" value="UniProtKB-KW"/>
</dbReference>
<evidence type="ECO:0000256" key="6">
    <source>
        <dbReference type="ARBA" id="ARBA00022989"/>
    </source>
</evidence>
<dbReference type="KEGG" id="str:Sterm_3268"/>
<keyword evidence="6 8" id="KW-1133">Transmembrane helix</keyword>
<name>D1APS5_SEBTE</name>
<evidence type="ECO:0000256" key="8">
    <source>
        <dbReference type="SAM" id="Phobius"/>
    </source>
</evidence>
<feature type="domain" description="ABC transmembrane type-1" evidence="10">
    <location>
        <begin position="25"/>
        <end position="313"/>
    </location>
</feature>
<dbReference type="AlphaFoldDB" id="D1APS5"/>
<dbReference type="InterPro" id="IPR036640">
    <property type="entry name" value="ABC1_TM_sf"/>
</dbReference>
<feature type="transmembrane region" description="Helical" evidence="8">
    <location>
        <begin position="255"/>
        <end position="279"/>
    </location>
</feature>
<keyword evidence="7 8" id="KW-0472">Membrane</keyword>
<feature type="domain" description="ABC transporter" evidence="9">
    <location>
        <begin position="348"/>
        <end position="584"/>
    </location>
</feature>
<evidence type="ECO:0000259" key="9">
    <source>
        <dbReference type="PROSITE" id="PS50893"/>
    </source>
</evidence>
<gene>
    <name evidence="11" type="ordered locus">Sterm_3268</name>
</gene>
<dbReference type="InterPro" id="IPR027417">
    <property type="entry name" value="P-loop_NTPase"/>
</dbReference>
<proteinExistence type="predicted"/>
<dbReference type="PROSITE" id="PS50929">
    <property type="entry name" value="ABC_TM1F"/>
    <property type="match status" value="1"/>
</dbReference>
<evidence type="ECO:0000256" key="2">
    <source>
        <dbReference type="ARBA" id="ARBA00022448"/>
    </source>
</evidence>
<dbReference type="GO" id="GO:0016887">
    <property type="term" value="F:ATP hydrolysis activity"/>
    <property type="evidence" value="ECO:0007669"/>
    <property type="project" value="InterPro"/>
</dbReference>
<feature type="transmembrane region" description="Helical" evidence="8">
    <location>
        <begin position="21"/>
        <end position="48"/>
    </location>
</feature>
<dbReference type="SMART" id="SM00382">
    <property type="entry name" value="AAA"/>
    <property type="match status" value="1"/>
</dbReference>
<dbReference type="PROSITE" id="PS00211">
    <property type="entry name" value="ABC_TRANSPORTER_1"/>
    <property type="match status" value="1"/>
</dbReference>
<dbReference type="Pfam" id="PF00005">
    <property type="entry name" value="ABC_tran"/>
    <property type="match status" value="1"/>
</dbReference>
<evidence type="ECO:0000259" key="10">
    <source>
        <dbReference type="PROSITE" id="PS50929"/>
    </source>
</evidence>
<dbReference type="eggNOG" id="COG1132">
    <property type="taxonomic scope" value="Bacteria"/>
</dbReference>
<feature type="transmembrane region" description="Helical" evidence="8">
    <location>
        <begin position="68"/>
        <end position="96"/>
    </location>
</feature>
<dbReference type="SUPFAM" id="SSF52540">
    <property type="entry name" value="P-loop containing nucleoside triphosphate hydrolases"/>
    <property type="match status" value="1"/>
</dbReference>
<evidence type="ECO:0000313" key="11">
    <source>
        <dbReference type="EMBL" id="ACZ10109.1"/>
    </source>
</evidence>
<organism evidence="11 12">
    <name type="scientific">Sebaldella termitidis (strain ATCC 33386 / NCTC 11300)</name>
    <dbReference type="NCBI Taxonomy" id="526218"/>
    <lineage>
        <taxon>Bacteria</taxon>
        <taxon>Fusobacteriati</taxon>
        <taxon>Fusobacteriota</taxon>
        <taxon>Fusobacteriia</taxon>
        <taxon>Fusobacteriales</taxon>
        <taxon>Leptotrichiaceae</taxon>
        <taxon>Sebaldella</taxon>
    </lineage>
</organism>
<dbReference type="FunFam" id="3.40.50.300:FF:000287">
    <property type="entry name" value="Multidrug ABC transporter ATP-binding protein"/>
    <property type="match status" value="1"/>
</dbReference>
<dbReference type="PANTHER" id="PTHR24221:SF397">
    <property type="entry name" value="ABC TRANSPORTER, ATP-BINDING TRANSMEMBRANE PROTEIN"/>
    <property type="match status" value="1"/>
</dbReference>
<keyword evidence="4" id="KW-0547">Nucleotide-binding</keyword>
<evidence type="ECO:0000256" key="5">
    <source>
        <dbReference type="ARBA" id="ARBA00022840"/>
    </source>
</evidence>
<dbReference type="SUPFAM" id="SSF90123">
    <property type="entry name" value="ABC transporter transmembrane region"/>
    <property type="match status" value="1"/>
</dbReference>
<dbReference type="InterPro" id="IPR011527">
    <property type="entry name" value="ABC1_TM_dom"/>
</dbReference>
<dbReference type="HOGENOM" id="CLU_000604_84_3_0"/>